<sequence>MFDWDLLKMKAIEPYQEILEVYLINAKNYVNGHCTKYEPWQLIAWSVLWTLLIVWLYGFIFQPESLYSRAKKKFFRIIRKIPIIGTKIQEKFNKAREDIVKNLTFLKVDSDYVRNLPAEGLSTSDILERLKDYSSLGNSHWEEGKVSGTVYSDDEKLTELLVKVYGDFAWSNPLHPDVFPGIRKMEAEIVRIACTLFNGGPEACGSVTSGGTESILMACKAYRDLAYEKGIKYPEIVAPVSVHAAFEKAAHYFGMKLVRVPLNKNMEVNVKAMRRSISSNTAMLVCSVPQFPHGVIDPVPEVAKLAVKYKIPLHVDACLGGFLIVFMQKAGYPLDHLFDFRVKGVTSISADTHKYGYAPKGSSVLMYSSKEYRRYQFFVAPDWQGGIYASPSIAGSRPGGIIAACWATLMHMGENRYVEATKSIIRTARFLKSELEKIKGIFVFGNPQVSVIALGSHDFDIFRLSNLMTAKGWNLNILQFPSSIHICLTLLHTRPKVSMLFLKDIRESVTQIMKNPKARTTGMGAIYGMSQTVPDRKMVAELTEAFLDSLYTTDAHQGSQKNGSPKPH</sequence>
<reference evidence="23 24" key="1">
    <citation type="journal article" date="2011" name="Proc. Natl. Acad. Sci. U.S.A.">
        <title>Genetic diversity and population structure of the endangered marsupial Sarcophilus harrisii (Tasmanian devil).</title>
        <authorList>
            <person name="Miller W."/>
            <person name="Hayes V.M."/>
            <person name="Ratan A."/>
            <person name="Petersen D.C."/>
            <person name="Wittekindt N.E."/>
            <person name="Miller J."/>
            <person name="Walenz B."/>
            <person name="Knight J."/>
            <person name="Qi J."/>
            <person name="Zhao F."/>
            <person name="Wang Q."/>
            <person name="Bedoya-Reina O.C."/>
            <person name="Katiyar N."/>
            <person name="Tomsho L.P."/>
            <person name="Kasson L.M."/>
            <person name="Hardie R.A."/>
            <person name="Woodbridge P."/>
            <person name="Tindall E.A."/>
            <person name="Bertelsen M.F."/>
            <person name="Dixon D."/>
            <person name="Pyecroft S."/>
            <person name="Helgen K.M."/>
            <person name="Lesk A.M."/>
            <person name="Pringle T.H."/>
            <person name="Patterson N."/>
            <person name="Zhang Y."/>
            <person name="Kreiss A."/>
            <person name="Woods G.M."/>
            <person name="Jones M.E."/>
            <person name="Schuster S.C."/>
        </authorList>
    </citation>
    <scope>NUCLEOTIDE SEQUENCE [LARGE SCALE GENOMIC DNA]</scope>
</reference>
<proteinExistence type="inferred from homology"/>
<feature type="transmembrane region" description="Helical" evidence="22">
    <location>
        <begin position="42"/>
        <end position="61"/>
    </location>
</feature>
<accession>G3W3D1</accession>
<dbReference type="Ensembl" id="ENSSHAT00000010023.2">
    <property type="protein sequence ID" value="ENSSHAP00000009936.1"/>
    <property type="gene ID" value="ENSSHAG00000008602.2"/>
</dbReference>
<dbReference type="CDD" id="cd06450">
    <property type="entry name" value="DOPA_deC_like"/>
    <property type="match status" value="1"/>
</dbReference>
<evidence type="ECO:0000256" key="13">
    <source>
        <dbReference type="ARBA" id="ARBA00023239"/>
    </source>
</evidence>
<comment type="pathway">
    <text evidence="3">Sphingolipid metabolism.</text>
</comment>
<evidence type="ECO:0000256" key="12">
    <source>
        <dbReference type="ARBA" id="ARBA00023136"/>
    </source>
</evidence>
<evidence type="ECO:0000256" key="16">
    <source>
        <dbReference type="ARBA" id="ARBA00042568"/>
    </source>
</evidence>
<evidence type="ECO:0000256" key="1">
    <source>
        <dbReference type="ARBA" id="ARBA00001933"/>
    </source>
</evidence>
<dbReference type="FunFam" id="6.10.140.2150:FF:000001">
    <property type="entry name" value="Sphingosine-1-phosphate lyase 1"/>
    <property type="match status" value="1"/>
</dbReference>
<keyword evidence="9 22" id="KW-1133">Transmembrane helix</keyword>
<dbReference type="RefSeq" id="XP_012402959.1">
    <property type="nucleotide sequence ID" value="XM_012547505.3"/>
</dbReference>
<keyword evidence="24" id="KW-1185">Reference proteome</keyword>
<dbReference type="Proteomes" id="UP000007648">
    <property type="component" value="Unassembled WGS sequence"/>
</dbReference>
<dbReference type="RefSeq" id="XP_031812417.1">
    <property type="nucleotide sequence ID" value="XM_031956557.1"/>
</dbReference>
<dbReference type="Pfam" id="PF00282">
    <property type="entry name" value="Pyridoxal_deC"/>
    <property type="match status" value="1"/>
</dbReference>
<dbReference type="KEGG" id="shr:100931521"/>
<dbReference type="OrthoDB" id="10254570at2759"/>
<dbReference type="InterPro" id="IPR015421">
    <property type="entry name" value="PyrdxlP-dep_Trfase_major"/>
</dbReference>
<reference evidence="23" key="3">
    <citation type="submission" date="2025-09" db="UniProtKB">
        <authorList>
            <consortium name="Ensembl"/>
        </authorList>
    </citation>
    <scope>IDENTIFICATION</scope>
</reference>
<evidence type="ECO:0000256" key="18">
    <source>
        <dbReference type="ARBA" id="ARBA00060475"/>
    </source>
</evidence>
<comment type="function">
    <text evidence="17">Cleaves phosphorylated sphingoid bases (PSBs), such as sphingosine-1-phosphate, into fatty aldehydes and phosphoethanolamine. Elevates stress-induced ceramide production and apoptosis. Required for global lipid homeostasis in liver and cholesterol homeostasis in fibroblasts. Involved in the regulation of pro-inflammatory response and neutrophil trafficking. Modulates neuronal autophagy via phosphoethanolamine production which regulates accumulation of aggregate-prone proteins such as APP. Seems to play a role in establishing neuronal contact sites and axonal maintenance.</text>
</comment>
<comment type="pathway">
    <text evidence="2">Lipid metabolism; sphingolipid metabolism.</text>
</comment>
<evidence type="ECO:0000256" key="5">
    <source>
        <dbReference type="ARBA" id="ARBA00022824"/>
    </source>
</evidence>
<dbReference type="GO" id="GO:0019752">
    <property type="term" value="P:carboxylic acid metabolic process"/>
    <property type="evidence" value="ECO:0007669"/>
    <property type="project" value="InterPro"/>
</dbReference>
<evidence type="ECO:0000313" key="24">
    <source>
        <dbReference type="Proteomes" id="UP000007648"/>
    </source>
</evidence>
<evidence type="ECO:0000256" key="9">
    <source>
        <dbReference type="ARBA" id="ARBA00022989"/>
    </source>
</evidence>
<dbReference type="GeneID" id="100931521"/>
<dbReference type="InterPro" id="IPR015422">
    <property type="entry name" value="PyrdxlP-dep_Trfase_small"/>
</dbReference>
<keyword evidence="6 20" id="KW-0663">Pyridoxal phosphate</keyword>
<dbReference type="GeneTree" id="ENSGT00390000000046"/>
<dbReference type="GO" id="GO:0030170">
    <property type="term" value="F:pyridoxal phosphate binding"/>
    <property type="evidence" value="ECO:0007669"/>
    <property type="project" value="InterPro"/>
</dbReference>
<dbReference type="PANTHER" id="PTHR42735:SF6">
    <property type="entry name" value="SPHINGOSINE-1-PHOSPHATE LYASE 1"/>
    <property type="match status" value="1"/>
</dbReference>
<evidence type="ECO:0000256" key="3">
    <source>
        <dbReference type="ARBA" id="ARBA00004991"/>
    </source>
</evidence>
<keyword evidence="8" id="KW-0735">Signal-anchor</keyword>
<dbReference type="Gene3D" id="3.90.1150.10">
    <property type="entry name" value="Aspartate Aminotransferase, domain 1"/>
    <property type="match status" value="1"/>
</dbReference>
<keyword evidence="5" id="KW-0256">Endoplasmic reticulum</keyword>
<dbReference type="CTD" id="8879"/>
<evidence type="ECO:0000256" key="8">
    <source>
        <dbReference type="ARBA" id="ARBA00022968"/>
    </source>
</evidence>
<dbReference type="GO" id="GO:0008117">
    <property type="term" value="F:sphinganine-1-phosphate aldolase activity"/>
    <property type="evidence" value="ECO:0007669"/>
    <property type="project" value="UniProtKB-EC"/>
</dbReference>
<evidence type="ECO:0000256" key="4">
    <source>
        <dbReference type="ARBA" id="ARBA00022692"/>
    </source>
</evidence>
<keyword evidence="4 22" id="KW-0812">Transmembrane</keyword>
<dbReference type="eggNOG" id="KOG1383">
    <property type="taxonomic scope" value="Eukaryota"/>
</dbReference>
<protein>
    <recommendedName>
        <fullName evidence="19">Sphingosine-1-phosphate lyase 1</fullName>
        <ecNumber evidence="15">4.1.2.27</ecNumber>
    </recommendedName>
    <alternativeName>
        <fullName evidence="16">Sphingosine-1-phosphate aldolase</fullName>
    </alternativeName>
</protein>
<evidence type="ECO:0000256" key="10">
    <source>
        <dbReference type="ARBA" id="ARBA00023074"/>
    </source>
</evidence>
<comment type="subcellular location">
    <subcellularLocation>
        <location evidence="18">Endoplasmic reticulum membrane</location>
        <topology evidence="18">Single-pass type III membrane protein</topology>
        <orientation evidence="18">Cytoplasmic side</orientation>
    </subcellularLocation>
</comment>
<evidence type="ECO:0000256" key="19">
    <source>
        <dbReference type="ARBA" id="ARBA00069333"/>
    </source>
</evidence>
<evidence type="ECO:0000256" key="11">
    <source>
        <dbReference type="ARBA" id="ARBA00023098"/>
    </source>
</evidence>
<gene>
    <name evidence="23" type="primary">SGPL1</name>
</gene>
<keyword evidence="12 22" id="KW-0472">Membrane</keyword>
<keyword evidence="13 21" id="KW-0456">Lyase</keyword>
<dbReference type="SUPFAM" id="SSF53383">
    <property type="entry name" value="PLP-dependent transferases"/>
    <property type="match status" value="1"/>
</dbReference>
<keyword evidence="10" id="KW-0944">Nitration</keyword>
<dbReference type="PANTHER" id="PTHR42735">
    <property type="match status" value="1"/>
</dbReference>
<evidence type="ECO:0000256" key="22">
    <source>
        <dbReference type="SAM" id="Phobius"/>
    </source>
</evidence>
<dbReference type="InterPro" id="IPR015424">
    <property type="entry name" value="PyrdxlP-dep_Trfase"/>
</dbReference>
<dbReference type="OMA" id="FKDHQFT"/>
<dbReference type="Gene3D" id="3.40.640.10">
    <property type="entry name" value="Type I PLP-dependent aspartate aminotransferase-like (Major domain)"/>
    <property type="match status" value="1"/>
</dbReference>
<dbReference type="InterPro" id="IPR002129">
    <property type="entry name" value="PyrdxlP-dep_de-COase"/>
</dbReference>
<evidence type="ECO:0000256" key="14">
    <source>
        <dbReference type="ARBA" id="ARBA00038302"/>
    </source>
</evidence>
<evidence type="ECO:0000256" key="6">
    <source>
        <dbReference type="ARBA" id="ARBA00022898"/>
    </source>
</evidence>
<organism evidence="23 24">
    <name type="scientific">Sarcophilus harrisii</name>
    <name type="common">Tasmanian devil</name>
    <name type="synonym">Sarcophilus laniarius</name>
    <dbReference type="NCBI Taxonomy" id="9305"/>
    <lineage>
        <taxon>Eukaryota</taxon>
        <taxon>Metazoa</taxon>
        <taxon>Chordata</taxon>
        <taxon>Craniata</taxon>
        <taxon>Vertebrata</taxon>
        <taxon>Euteleostomi</taxon>
        <taxon>Mammalia</taxon>
        <taxon>Metatheria</taxon>
        <taxon>Dasyuromorphia</taxon>
        <taxon>Dasyuridae</taxon>
        <taxon>Sarcophilus</taxon>
    </lineage>
</organism>
<evidence type="ECO:0000256" key="2">
    <source>
        <dbReference type="ARBA" id="ARBA00004760"/>
    </source>
</evidence>
<dbReference type="AlphaFoldDB" id="G3W3D1"/>
<dbReference type="FunFam" id="3.90.1150.10:FF:000020">
    <property type="entry name" value="Sphingosine-1-phosphate lyase 1"/>
    <property type="match status" value="1"/>
</dbReference>
<comment type="similarity">
    <text evidence="14">Belongs to the group II decarboxylase family. Sphingosine-1-phosphate lyase subfamily.</text>
</comment>
<keyword evidence="11" id="KW-0443">Lipid metabolism</keyword>
<evidence type="ECO:0000256" key="15">
    <source>
        <dbReference type="ARBA" id="ARBA00038965"/>
    </source>
</evidence>
<dbReference type="FunFam" id="3.40.640.10:FF:000020">
    <property type="entry name" value="sphingosine-1-phosphate lyase 1"/>
    <property type="match status" value="1"/>
</dbReference>
<evidence type="ECO:0000256" key="7">
    <source>
        <dbReference type="ARBA" id="ARBA00022919"/>
    </source>
</evidence>
<keyword evidence="7" id="KW-0746">Sphingolipid metabolism</keyword>
<evidence type="ECO:0000313" key="23">
    <source>
        <dbReference type="Ensembl" id="ENSSHAP00000009936.1"/>
    </source>
</evidence>
<dbReference type="GO" id="GO:0030149">
    <property type="term" value="P:sphingolipid catabolic process"/>
    <property type="evidence" value="ECO:0007669"/>
    <property type="project" value="TreeGrafter"/>
</dbReference>
<feature type="modified residue" description="N6-(pyridoxal phosphate)lysine" evidence="20">
    <location>
        <position position="354"/>
    </location>
</feature>
<dbReference type="InterPro" id="IPR050477">
    <property type="entry name" value="GrpII_AminoAcid_Decarb"/>
</dbReference>
<dbReference type="EC" id="4.1.2.27" evidence="15"/>
<reference evidence="23" key="2">
    <citation type="submission" date="2025-08" db="UniProtKB">
        <authorList>
            <consortium name="Ensembl"/>
        </authorList>
    </citation>
    <scope>IDENTIFICATION</scope>
</reference>
<evidence type="ECO:0000256" key="21">
    <source>
        <dbReference type="RuleBase" id="RU000382"/>
    </source>
</evidence>
<dbReference type="STRING" id="9305.ENSSHAP00000009936"/>
<name>G3W3D1_SARHA</name>
<evidence type="ECO:0000256" key="17">
    <source>
        <dbReference type="ARBA" id="ARBA00053536"/>
    </source>
</evidence>
<comment type="cofactor">
    <cofactor evidence="1 20 21">
        <name>pyridoxal 5'-phosphate</name>
        <dbReference type="ChEBI" id="CHEBI:597326"/>
    </cofactor>
</comment>
<dbReference type="GO" id="GO:0005789">
    <property type="term" value="C:endoplasmic reticulum membrane"/>
    <property type="evidence" value="ECO:0007669"/>
    <property type="project" value="UniProtKB-SubCell"/>
</dbReference>
<dbReference type="Gene3D" id="6.10.140.2150">
    <property type="match status" value="1"/>
</dbReference>
<evidence type="ECO:0000256" key="20">
    <source>
        <dbReference type="PIRSR" id="PIRSR602129-50"/>
    </source>
</evidence>